<feature type="compositionally biased region" description="Polar residues" evidence="11">
    <location>
        <begin position="494"/>
        <end position="504"/>
    </location>
</feature>
<dbReference type="Pfam" id="PF02892">
    <property type="entry name" value="zf-BED"/>
    <property type="match status" value="1"/>
</dbReference>
<keyword evidence="4 10" id="KW-0863">Zinc-finger</keyword>
<dbReference type="InterPro" id="IPR012337">
    <property type="entry name" value="RNaseH-like_sf"/>
</dbReference>
<evidence type="ECO:0000256" key="1">
    <source>
        <dbReference type="ARBA" id="ARBA00004123"/>
    </source>
</evidence>
<dbReference type="PANTHER" id="PTHR46481">
    <property type="entry name" value="ZINC FINGER BED DOMAIN-CONTAINING PROTEIN 4"/>
    <property type="match status" value="1"/>
</dbReference>
<dbReference type="GO" id="GO:0005634">
    <property type="term" value="C:nucleus"/>
    <property type="evidence" value="ECO:0007669"/>
    <property type="project" value="UniProtKB-SubCell"/>
</dbReference>
<accession>A0A8J5G8D8</accession>
<dbReference type="PROSITE" id="PS50808">
    <property type="entry name" value="ZF_BED"/>
    <property type="match status" value="1"/>
</dbReference>
<dbReference type="SUPFAM" id="SSF53098">
    <property type="entry name" value="Ribonuclease H-like"/>
    <property type="match status" value="1"/>
</dbReference>
<dbReference type="InterPro" id="IPR008906">
    <property type="entry name" value="HATC_C_dom"/>
</dbReference>
<keyword evidence="9" id="KW-0539">Nucleus</keyword>
<dbReference type="GO" id="GO:0008270">
    <property type="term" value="F:zinc ion binding"/>
    <property type="evidence" value="ECO:0007669"/>
    <property type="project" value="UniProtKB-KW"/>
</dbReference>
<keyword evidence="8" id="KW-0804">Transcription</keyword>
<dbReference type="SUPFAM" id="SSF57667">
    <property type="entry name" value="beta-beta-alpha zinc fingers"/>
    <property type="match status" value="1"/>
</dbReference>
<dbReference type="Pfam" id="PF05699">
    <property type="entry name" value="Dimer_Tnp_hAT"/>
    <property type="match status" value="1"/>
</dbReference>
<evidence type="ECO:0000256" key="7">
    <source>
        <dbReference type="ARBA" id="ARBA00023125"/>
    </source>
</evidence>
<dbReference type="InterPro" id="IPR003656">
    <property type="entry name" value="Znf_BED"/>
</dbReference>
<reference evidence="13 14" key="1">
    <citation type="submission" date="2020-08" db="EMBL/GenBank/DDBJ databases">
        <title>Plant Genome Project.</title>
        <authorList>
            <person name="Zhang R.-G."/>
        </authorList>
    </citation>
    <scope>NUCLEOTIDE SEQUENCE [LARGE SCALE GENOMIC DNA]</scope>
    <source>
        <tissue evidence="13">Rhizome</tissue>
    </source>
</reference>
<name>A0A8J5G8D8_ZINOF</name>
<comment type="subunit">
    <text evidence="2">Homodimer.</text>
</comment>
<evidence type="ECO:0000256" key="9">
    <source>
        <dbReference type="ARBA" id="ARBA00023242"/>
    </source>
</evidence>
<dbReference type="EMBL" id="JACMSC010000013">
    <property type="protein sequence ID" value="KAG6493885.1"/>
    <property type="molecule type" value="Genomic_DNA"/>
</dbReference>
<evidence type="ECO:0000256" key="4">
    <source>
        <dbReference type="ARBA" id="ARBA00022771"/>
    </source>
</evidence>
<keyword evidence="3" id="KW-0479">Metal-binding</keyword>
<evidence type="ECO:0000313" key="13">
    <source>
        <dbReference type="EMBL" id="KAG6493885.1"/>
    </source>
</evidence>
<evidence type="ECO:0000256" key="6">
    <source>
        <dbReference type="ARBA" id="ARBA00023015"/>
    </source>
</evidence>
<feature type="region of interest" description="Disordered" evidence="11">
    <location>
        <begin position="494"/>
        <end position="527"/>
    </location>
</feature>
<gene>
    <name evidence="13" type="ORF">ZIOFF_048888</name>
</gene>
<evidence type="ECO:0000256" key="8">
    <source>
        <dbReference type="ARBA" id="ARBA00023163"/>
    </source>
</evidence>
<comment type="caution">
    <text evidence="13">The sequence shown here is derived from an EMBL/GenBank/DDBJ whole genome shotgun (WGS) entry which is preliminary data.</text>
</comment>
<evidence type="ECO:0000256" key="11">
    <source>
        <dbReference type="SAM" id="MobiDB-lite"/>
    </source>
</evidence>
<proteinExistence type="predicted"/>
<feature type="domain" description="BED-type" evidence="12">
    <location>
        <begin position="43"/>
        <end position="98"/>
    </location>
</feature>
<dbReference type="Pfam" id="PF14372">
    <property type="entry name" value="hAT-like_RNase-H"/>
    <property type="match status" value="1"/>
</dbReference>
<dbReference type="InterPro" id="IPR025525">
    <property type="entry name" value="hAT-like_transposase_RNase-H"/>
</dbReference>
<comment type="subcellular location">
    <subcellularLocation>
        <location evidence="1">Nucleus</location>
    </subcellularLocation>
</comment>
<feature type="compositionally biased region" description="Basic and acidic residues" evidence="11">
    <location>
        <begin position="516"/>
        <end position="527"/>
    </location>
</feature>
<evidence type="ECO:0000256" key="10">
    <source>
        <dbReference type="PROSITE-ProRule" id="PRU00027"/>
    </source>
</evidence>
<sequence>MESEEASINLQENNNVLEITSENDGGGNDLRVDGISKCSGKRKYTSEAWNHFERVMVENIQFVVCNYCKARLKAPASHGTTHLLKHYEKTCKKRPRKMDIRQSLMASKKTCGSQDLTTHIFSQEDSRYKLAVMVILHDYALGIVDHEGFRDFISSLQPCFKMISRNTLKSDILKIYNEEKSKCYKLLGKIKCRIAITTDMWTSNNTKKGFMAVTGHFIDDSWTLQSVILRFIYIPAPHTAEILADKLVECFLDWNIDRKVSTITVDNCTTNDAMLQTAIIYRDVFPRLKCREKQYKNVPTDEDWEHAIEICDKLKIFYEVTEMFSEKMLGKYEKYWDSCHIMMRVAAVLDPRTETRENSLSARSSVAVGNMSSSCASGRVSATSHKYDQFVASSDPITLVSKTSELDTYLGESVLPRAENFDILSWWKTNGVKYPNLLKMARDILAIPVSTVASESAFSDSGRLVSPHRSRLHPDTLEALMCARRWLWNDMKSTSTASDLSNCPTMLDEEEEDDHEEHIADHSDIAQ</sequence>
<organism evidence="13 14">
    <name type="scientific">Zingiber officinale</name>
    <name type="common">Ginger</name>
    <name type="synonym">Amomum zingiber</name>
    <dbReference type="NCBI Taxonomy" id="94328"/>
    <lineage>
        <taxon>Eukaryota</taxon>
        <taxon>Viridiplantae</taxon>
        <taxon>Streptophyta</taxon>
        <taxon>Embryophyta</taxon>
        <taxon>Tracheophyta</taxon>
        <taxon>Spermatophyta</taxon>
        <taxon>Magnoliopsida</taxon>
        <taxon>Liliopsida</taxon>
        <taxon>Zingiberales</taxon>
        <taxon>Zingiberaceae</taxon>
        <taxon>Zingiber</taxon>
    </lineage>
</organism>
<evidence type="ECO:0000259" key="12">
    <source>
        <dbReference type="PROSITE" id="PS50808"/>
    </source>
</evidence>
<keyword evidence="5" id="KW-0862">Zinc</keyword>
<dbReference type="GO" id="GO:0003677">
    <property type="term" value="F:DNA binding"/>
    <property type="evidence" value="ECO:0007669"/>
    <property type="project" value="UniProtKB-KW"/>
</dbReference>
<dbReference type="Proteomes" id="UP000734854">
    <property type="component" value="Unassembled WGS sequence"/>
</dbReference>
<evidence type="ECO:0000256" key="2">
    <source>
        <dbReference type="ARBA" id="ARBA00011738"/>
    </source>
</evidence>
<dbReference type="InterPro" id="IPR036236">
    <property type="entry name" value="Znf_C2H2_sf"/>
</dbReference>
<keyword evidence="6" id="KW-0805">Transcription regulation</keyword>
<dbReference type="AlphaFoldDB" id="A0A8J5G8D8"/>
<dbReference type="PANTHER" id="PTHR46481:SF11">
    <property type="entry name" value="ZINC FINGER BED DOMAIN-CONTAINING PROTEIN RICESLEEPER 2-LIKE"/>
    <property type="match status" value="1"/>
</dbReference>
<dbReference type="InterPro" id="IPR052035">
    <property type="entry name" value="ZnF_BED_domain_contain"/>
</dbReference>
<evidence type="ECO:0000256" key="5">
    <source>
        <dbReference type="ARBA" id="ARBA00022833"/>
    </source>
</evidence>
<evidence type="ECO:0000256" key="3">
    <source>
        <dbReference type="ARBA" id="ARBA00022723"/>
    </source>
</evidence>
<protein>
    <recommendedName>
        <fullName evidence="12">BED-type domain-containing protein</fullName>
    </recommendedName>
</protein>
<evidence type="ECO:0000313" key="14">
    <source>
        <dbReference type="Proteomes" id="UP000734854"/>
    </source>
</evidence>
<dbReference type="GO" id="GO:0046983">
    <property type="term" value="F:protein dimerization activity"/>
    <property type="evidence" value="ECO:0007669"/>
    <property type="project" value="InterPro"/>
</dbReference>
<keyword evidence="7" id="KW-0238">DNA-binding</keyword>
<dbReference type="SMART" id="SM00614">
    <property type="entry name" value="ZnF_BED"/>
    <property type="match status" value="1"/>
</dbReference>
<keyword evidence="14" id="KW-1185">Reference proteome</keyword>